<sequence length="91" mass="10582">MVMAVTKRRKKLREMARDYKGGKCAICGYNKCQRTLSFHHINPKEKSFDLSSRGLTRSWERIKNEIDKCVLLCANCHMEVHDGITQLPKKT</sequence>
<name>A0A2J0MPC2_9BACT</name>
<dbReference type="SMART" id="SM00507">
    <property type="entry name" value="HNHc"/>
    <property type="match status" value="1"/>
</dbReference>
<proteinExistence type="predicted"/>
<accession>A0A2J0MPC2</accession>
<reference evidence="3" key="1">
    <citation type="submission" date="2017-09" db="EMBL/GenBank/DDBJ databases">
        <title>Depth-based differentiation of microbial function through sediment-hosted aquifers and enrichment of novel symbionts in the deep terrestrial subsurface.</title>
        <authorList>
            <person name="Probst A.J."/>
            <person name="Ladd B."/>
            <person name="Jarett J.K."/>
            <person name="Geller-Mcgrath D.E."/>
            <person name="Sieber C.M.K."/>
            <person name="Emerson J.B."/>
            <person name="Anantharaman K."/>
            <person name="Thomas B.C."/>
            <person name="Malmstrom R."/>
            <person name="Stieglmeier M."/>
            <person name="Klingl A."/>
            <person name="Woyke T."/>
            <person name="Ryan C.M."/>
            <person name="Banfield J.F."/>
        </authorList>
    </citation>
    <scope>NUCLEOTIDE SEQUENCE [LARGE SCALE GENOMIC DNA]</scope>
</reference>
<dbReference type="Gene3D" id="1.10.30.50">
    <property type="match status" value="1"/>
</dbReference>
<feature type="domain" description="HNH nuclease" evidence="1">
    <location>
        <begin position="11"/>
        <end position="78"/>
    </location>
</feature>
<dbReference type="Proteomes" id="UP000229132">
    <property type="component" value="Unassembled WGS sequence"/>
</dbReference>
<organism evidence="2 3">
    <name type="scientific">Candidatus Nomurabacteria bacterium CG_4_10_14_0_2_um_filter_33_9</name>
    <dbReference type="NCBI Taxonomy" id="1974728"/>
    <lineage>
        <taxon>Bacteria</taxon>
        <taxon>Candidatus Nomuraibacteriota</taxon>
    </lineage>
</organism>
<dbReference type="EMBL" id="PFOX01000023">
    <property type="protein sequence ID" value="PIZ86080.1"/>
    <property type="molecule type" value="Genomic_DNA"/>
</dbReference>
<gene>
    <name evidence="2" type="ORF">COX94_01185</name>
</gene>
<dbReference type="AlphaFoldDB" id="A0A2J0MPC2"/>
<dbReference type="CDD" id="cd00085">
    <property type="entry name" value="HNHc"/>
    <property type="match status" value="1"/>
</dbReference>
<evidence type="ECO:0000313" key="2">
    <source>
        <dbReference type="EMBL" id="PIZ86080.1"/>
    </source>
</evidence>
<evidence type="ECO:0000313" key="3">
    <source>
        <dbReference type="Proteomes" id="UP000229132"/>
    </source>
</evidence>
<evidence type="ECO:0000259" key="1">
    <source>
        <dbReference type="SMART" id="SM00507"/>
    </source>
</evidence>
<comment type="caution">
    <text evidence="2">The sequence shown here is derived from an EMBL/GenBank/DDBJ whole genome shotgun (WGS) entry which is preliminary data.</text>
</comment>
<dbReference type="InterPro" id="IPR003615">
    <property type="entry name" value="HNH_nuc"/>
</dbReference>
<protein>
    <recommendedName>
        <fullName evidence="1">HNH nuclease domain-containing protein</fullName>
    </recommendedName>
</protein>